<protein>
    <submittedName>
        <fullName evidence="1">Uncharacterized protein</fullName>
    </submittedName>
</protein>
<dbReference type="RefSeq" id="WP_084983889.1">
    <property type="nucleotide sequence ID" value="NZ_CBCSCF010000001.1"/>
</dbReference>
<gene>
    <name evidence="1" type="ORF">BS639_17995</name>
</gene>
<accession>A0ABX3TXA5</accession>
<keyword evidence="2" id="KW-1185">Reference proteome</keyword>
<comment type="caution">
    <text evidence="1">The sequence shown here is derived from an EMBL/GenBank/DDBJ whole genome shotgun (WGS) entry which is preliminary data.</text>
</comment>
<evidence type="ECO:0000313" key="2">
    <source>
        <dbReference type="Proteomes" id="UP000192722"/>
    </source>
</evidence>
<organism evidence="1 2">
    <name type="scientific">Rouxiella silvae</name>
    <dbReference type="NCBI Taxonomy" id="1646373"/>
    <lineage>
        <taxon>Bacteria</taxon>
        <taxon>Pseudomonadati</taxon>
        <taxon>Pseudomonadota</taxon>
        <taxon>Gammaproteobacteria</taxon>
        <taxon>Enterobacterales</taxon>
        <taxon>Yersiniaceae</taxon>
        <taxon>Rouxiella</taxon>
    </lineage>
</organism>
<dbReference type="Proteomes" id="UP000192722">
    <property type="component" value="Unassembled WGS sequence"/>
</dbReference>
<reference evidence="1 2" key="1">
    <citation type="journal article" date="2017" name="Int. J. Syst. Evol. Microbiol.">
        <title>Rouxiella badensis sp. nov. and Rouxiella silvae sp. nov. isolated from peat bog soil in Germany and emendation of the genus description.</title>
        <authorList>
            <person name="Le Fleche-Mateos A."/>
            <person name="Kugler J.H."/>
            <person name="Hansen S.H."/>
            <person name="Syldatk C."/>
            <person name="Hausmann R."/>
            <person name="Lomprez F."/>
            <person name="Vandenbogaert M."/>
            <person name="Manuguerra J.C."/>
            <person name="Grimont P.A."/>
        </authorList>
    </citation>
    <scope>NUCLEOTIDE SEQUENCE [LARGE SCALE GENOMIC DNA]</scope>
    <source>
        <strain evidence="1 2">213</strain>
    </source>
</reference>
<evidence type="ECO:0000313" key="1">
    <source>
        <dbReference type="EMBL" id="ORJ19884.1"/>
    </source>
</evidence>
<proteinExistence type="predicted"/>
<name>A0ABX3TXA5_9GAMM</name>
<sequence>MKHIQLAKLYKQGQFFGYGLAVDGELLNQQESTTISTNPNELPKINAQFYLKEQQAENPIIIHLD</sequence>
<dbReference type="EMBL" id="MRWD01000047">
    <property type="protein sequence ID" value="ORJ19884.1"/>
    <property type="molecule type" value="Genomic_DNA"/>
</dbReference>